<evidence type="ECO:0000313" key="3">
    <source>
        <dbReference type="Proteomes" id="UP000475862"/>
    </source>
</evidence>
<keyword evidence="3" id="KW-1185">Reference proteome</keyword>
<evidence type="ECO:0000256" key="1">
    <source>
        <dbReference type="SAM" id="Phobius"/>
    </source>
</evidence>
<dbReference type="Proteomes" id="UP000475862">
    <property type="component" value="Unassembled WGS sequence"/>
</dbReference>
<name>A0A6G0U7F5_APHGL</name>
<organism evidence="2 3">
    <name type="scientific">Aphis glycines</name>
    <name type="common">Soybean aphid</name>
    <dbReference type="NCBI Taxonomy" id="307491"/>
    <lineage>
        <taxon>Eukaryota</taxon>
        <taxon>Metazoa</taxon>
        <taxon>Ecdysozoa</taxon>
        <taxon>Arthropoda</taxon>
        <taxon>Hexapoda</taxon>
        <taxon>Insecta</taxon>
        <taxon>Pterygota</taxon>
        <taxon>Neoptera</taxon>
        <taxon>Paraneoptera</taxon>
        <taxon>Hemiptera</taxon>
        <taxon>Sternorrhyncha</taxon>
        <taxon>Aphidomorpha</taxon>
        <taxon>Aphidoidea</taxon>
        <taxon>Aphididae</taxon>
        <taxon>Aphidini</taxon>
        <taxon>Aphis</taxon>
        <taxon>Aphis</taxon>
    </lineage>
</organism>
<comment type="caution">
    <text evidence="2">The sequence shown here is derived from an EMBL/GenBank/DDBJ whole genome shotgun (WGS) entry which is preliminary data.</text>
</comment>
<reference evidence="2 3" key="1">
    <citation type="submission" date="2019-08" db="EMBL/GenBank/DDBJ databases">
        <title>The genome of the soybean aphid Biotype 1, its phylome, world population structure and adaptation to the North American continent.</title>
        <authorList>
            <person name="Giordano R."/>
            <person name="Donthu R.K."/>
            <person name="Hernandez A.G."/>
            <person name="Wright C.L."/>
            <person name="Zimin A.V."/>
        </authorList>
    </citation>
    <scope>NUCLEOTIDE SEQUENCE [LARGE SCALE GENOMIC DNA]</scope>
    <source>
        <tissue evidence="2">Whole aphids</tissue>
    </source>
</reference>
<proteinExistence type="predicted"/>
<protein>
    <submittedName>
        <fullName evidence="2">Uncharacterized protein</fullName>
    </submittedName>
</protein>
<accession>A0A6G0U7F5</accession>
<keyword evidence="1" id="KW-1133">Transmembrane helix</keyword>
<dbReference type="EMBL" id="VYZN01000001">
    <property type="protein sequence ID" value="KAE9544539.1"/>
    <property type="molecule type" value="Genomic_DNA"/>
</dbReference>
<evidence type="ECO:0000313" key="2">
    <source>
        <dbReference type="EMBL" id="KAE9544539.1"/>
    </source>
</evidence>
<keyword evidence="1" id="KW-0812">Transmembrane</keyword>
<keyword evidence="1" id="KW-0472">Membrane</keyword>
<gene>
    <name evidence="2" type="ORF">AGLY_000080</name>
</gene>
<dbReference type="AlphaFoldDB" id="A0A6G0U7F5"/>
<sequence>MISSSQEIHNFINSETYCSEVRAEFSRIPGIKFGRVAKIILPEHVSTITWCISVYIVSKIMTTQVLWINLFSTFSTNLIYTFHIRTIGVLLMCIVCSWTPRHIQWYFVFPSVVSILTALMFQRGLIDIDGDVHLFLNLDCWPIIHRECHMVGAFQKFLSPIIRKKYCIKVKTIFLKKLLVELNNKISFTKIGTKCIFIRRYTPQHWPVISYVSIACHYNSLVLLEVIAPVEKYNLNPDLDTTNR</sequence>
<feature type="transmembrane region" description="Helical" evidence="1">
    <location>
        <begin position="105"/>
        <end position="125"/>
    </location>
</feature>